<gene>
    <name evidence="1" type="ORF">KUCAC02_000524</name>
</gene>
<name>A0ACB9W639_CHAAC</name>
<reference evidence="1" key="1">
    <citation type="submission" date="2022-05" db="EMBL/GenBank/DDBJ databases">
        <title>Chromosome-level genome of Chaenocephalus aceratus.</title>
        <authorList>
            <person name="Park H."/>
        </authorList>
    </citation>
    <scope>NUCLEOTIDE SEQUENCE</scope>
    <source>
        <strain evidence="1">KU_202001</strain>
    </source>
</reference>
<feature type="non-terminal residue" evidence="1">
    <location>
        <position position="1"/>
    </location>
</feature>
<dbReference type="Proteomes" id="UP001057452">
    <property type="component" value="Chromosome 18"/>
</dbReference>
<evidence type="ECO:0000313" key="1">
    <source>
        <dbReference type="EMBL" id="KAI4808465.1"/>
    </source>
</evidence>
<dbReference type="EMBL" id="CM043802">
    <property type="protein sequence ID" value="KAI4808465.1"/>
    <property type="molecule type" value="Genomic_DNA"/>
</dbReference>
<evidence type="ECO:0000313" key="2">
    <source>
        <dbReference type="Proteomes" id="UP001057452"/>
    </source>
</evidence>
<organism evidence="1 2">
    <name type="scientific">Chaenocephalus aceratus</name>
    <name type="common">Blackfin icefish</name>
    <name type="synonym">Chaenichthys aceratus</name>
    <dbReference type="NCBI Taxonomy" id="36190"/>
    <lineage>
        <taxon>Eukaryota</taxon>
        <taxon>Metazoa</taxon>
        <taxon>Chordata</taxon>
        <taxon>Craniata</taxon>
        <taxon>Vertebrata</taxon>
        <taxon>Euteleostomi</taxon>
        <taxon>Actinopterygii</taxon>
        <taxon>Neopterygii</taxon>
        <taxon>Teleostei</taxon>
        <taxon>Neoteleostei</taxon>
        <taxon>Acanthomorphata</taxon>
        <taxon>Eupercaria</taxon>
        <taxon>Perciformes</taxon>
        <taxon>Notothenioidei</taxon>
        <taxon>Channichthyidae</taxon>
        <taxon>Chaenocephalus</taxon>
    </lineage>
</organism>
<accession>A0ACB9W639</accession>
<sequence>AEKVEEINVCVEPPELDSWSAPVYKALHSDSSCENTVFSPLPVASSLGALSGGSAGTTSSQLKYLFKTSTPAKAGAEDLLSEALKSFTKANGTSFHLHASSALFSKQAPPVSQAFVKESQARFMLQHQPLGKGDSKADLKQLMAGLRLGSGGRKELLWWIKSRLRLEV</sequence>
<keyword evidence="2" id="KW-1185">Reference proteome</keyword>
<protein>
    <submittedName>
        <fullName evidence="1">Uncharacterized protein</fullName>
    </submittedName>
</protein>
<comment type="caution">
    <text evidence="1">The sequence shown here is derived from an EMBL/GenBank/DDBJ whole genome shotgun (WGS) entry which is preliminary data.</text>
</comment>
<proteinExistence type="predicted"/>